<sequence>MNVDCVIVTYNRLSLLKECITAVKAQTSPVHRIYVIDNNSTDGTFEFLENFALDSQVKVISLTENIGGAGGFARGIKEAVIAGADWVWVMDDDTIPYDDALEKMLRAIDLTQDVGYVCSKVLWTDGTPHRMNVPGYFIGKQKETLYNAFSNGDTPAFLIQHASFVSLLINGGAVKRVGLPISEFFIWGDDIEYTMRISSSGYIGFYVDNSIVLHKTPTNYQPYPDTAPANTAWKFYYHARNTTYLKRRKTKNRLCFLFSIINKYRVYIRRINKRKSNDKLIFKKHVRKGCWDGLTFNPQIEYLKIE</sequence>
<keyword evidence="3 5" id="KW-0808">Transferase</keyword>
<evidence type="ECO:0000313" key="5">
    <source>
        <dbReference type="EMBL" id="KFX73650.1"/>
    </source>
</evidence>
<reference evidence="5" key="2">
    <citation type="submission" date="2014-07" db="EMBL/GenBank/DDBJ databases">
        <title>Genetics and epidemiology of antimicrobial resistance in B. fragilis group.</title>
        <authorList>
            <person name="Sydenham T.V."/>
            <person name="Hasman H."/>
            <person name="Kemp M."/>
            <person name="Justesen U.S."/>
        </authorList>
    </citation>
    <scope>NUCLEOTIDE SEQUENCE [LARGE SCALE GENOMIC DNA]</scope>
    <source>
        <strain evidence="5">DCMOUH0018B</strain>
    </source>
</reference>
<evidence type="ECO:0000256" key="2">
    <source>
        <dbReference type="ARBA" id="ARBA00022676"/>
    </source>
</evidence>
<evidence type="ECO:0000259" key="4">
    <source>
        <dbReference type="Pfam" id="PF00535"/>
    </source>
</evidence>
<protein>
    <submittedName>
        <fullName evidence="5">Glycosyl transferase family 2</fullName>
    </submittedName>
</protein>
<dbReference type="AlphaFoldDB" id="A0A0I9S7D7"/>
<feature type="domain" description="Glycosyltransferase 2-like" evidence="4">
    <location>
        <begin position="5"/>
        <end position="142"/>
    </location>
</feature>
<name>A0A0I9S7D7_BACFG</name>
<organism evidence="5">
    <name type="scientific">Bacteroides fragilis</name>
    <dbReference type="NCBI Taxonomy" id="817"/>
    <lineage>
        <taxon>Bacteria</taxon>
        <taxon>Pseudomonadati</taxon>
        <taxon>Bacteroidota</taxon>
        <taxon>Bacteroidia</taxon>
        <taxon>Bacteroidales</taxon>
        <taxon>Bacteroidaceae</taxon>
        <taxon>Bacteroides</taxon>
    </lineage>
</organism>
<dbReference type="PATRIC" id="fig|817.53.peg.3492"/>
<proteinExistence type="inferred from homology"/>
<reference evidence="5" key="1">
    <citation type="book" date="2014" name="THE 24TH EUROPEAN CONGRESS OF CLINICAL MICROBIOLOGY AND INFECTIOUS DISEASES" publisher="ECCMID 2014" city="Barcelona, Spain">
        <title>Identification of resistance genes in three multidrug-resistant Bacteroides fragilis isolates by whole genome sequencing.</title>
        <editorList>
            <person name="Unknown"/>
            <person name="A."/>
        </editorList>
        <authorList>
            <person name="Sydenham T.V."/>
            <person name="Hasman H."/>
            <person name="Wang M."/>
            <person name="Soki J."/>
            <person name="Nagy E."/>
            <person name="Justesen U.S."/>
        </authorList>
    </citation>
    <scope>NUCLEOTIDE SEQUENCE</scope>
    <source>
        <strain evidence="5">DCMOUH0018B</strain>
    </source>
</reference>
<evidence type="ECO:0000256" key="1">
    <source>
        <dbReference type="ARBA" id="ARBA00006739"/>
    </source>
</evidence>
<dbReference type="RefSeq" id="WP_044301391.1">
    <property type="nucleotide sequence ID" value="NZ_CAEUHN010000001.1"/>
</dbReference>
<dbReference type="PANTHER" id="PTHR43179">
    <property type="entry name" value="RHAMNOSYLTRANSFERASE WBBL"/>
    <property type="match status" value="1"/>
</dbReference>
<dbReference type="SUPFAM" id="SSF53448">
    <property type="entry name" value="Nucleotide-diphospho-sugar transferases"/>
    <property type="match status" value="1"/>
</dbReference>
<dbReference type="InterPro" id="IPR001173">
    <property type="entry name" value="Glyco_trans_2-like"/>
</dbReference>
<dbReference type="EMBL" id="JMZZ02000214">
    <property type="protein sequence ID" value="KFX73650.1"/>
    <property type="molecule type" value="Genomic_DNA"/>
</dbReference>
<comment type="similarity">
    <text evidence="1">Belongs to the glycosyltransferase 2 family.</text>
</comment>
<keyword evidence="2" id="KW-0328">Glycosyltransferase</keyword>
<accession>A0A0I9S7D7</accession>
<evidence type="ECO:0000256" key="3">
    <source>
        <dbReference type="ARBA" id="ARBA00022679"/>
    </source>
</evidence>
<dbReference type="GO" id="GO:0016757">
    <property type="term" value="F:glycosyltransferase activity"/>
    <property type="evidence" value="ECO:0007669"/>
    <property type="project" value="UniProtKB-KW"/>
</dbReference>
<gene>
    <name evidence="5" type="ORF">EE52_0216930</name>
</gene>
<dbReference type="Gene3D" id="3.90.550.10">
    <property type="entry name" value="Spore Coat Polysaccharide Biosynthesis Protein SpsA, Chain A"/>
    <property type="match status" value="1"/>
</dbReference>
<dbReference type="InterPro" id="IPR029044">
    <property type="entry name" value="Nucleotide-diphossugar_trans"/>
</dbReference>
<dbReference type="CDD" id="cd04185">
    <property type="entry name" value="GT_2_like_b"/>
    <property type="match status" value="1"/>
</dbReference>
<dbReference type="Pfam" id="PF00535">
    <property type="entry name" value="Glycos_transf_2"/>
    <property type="match status" value="1"/>
</dbReference>
<comment type="caution">
    <text evidence="5">The sequence shown here is derived from an EMBL/GenBank/DDBJ whole genome shotgun (WGS) entry which is preliminary data.</text>
</comment>
<dbReference type="PANTHER" id="PTHR43179:SF12">
    <property type="entry name" value="GALACTOFURANOSYLTRANSFERASE GLFT2"/>
    <property type="match status" value="1"/>
</dbReference>